<name>A0A811BNF0_9VIRU</name>
<protein>
    <submittedName>
        <fullName evidence="1">Uncharacterized protein</fullName>
    </submittedName>
</protein>
<evidence type="ECO:0000313" key="2">
    <source>
        <dbReference type="Proteomes" id="UP001253637"/>
    </source>
</evidence>
<organism evidence="1 2">
    <name type="scientific">Pandoravirus japonicus</name>
    <dbReference type="NCBI Taxonomy" id="2823154"/>
    <lineage>
        <taxon>Viruses</taxon>
        <taxon>Pandoravirus</taxon>
    </lineage>
</organism>
<evidence type="ECO:0000313" key="1">
    <source>
        <dbReference type="EMBL" id="BCU02800.1"/>
    </source>
</evidence>
<proteinExistence type="predicted"/>
<reference evidence="1" key="1">
    <citation type="submission" date="2021-04" db="EMBL/GenBank/DDBJ databases">
        <title>Draft Genome Sequence of Pandoravirus japonicus, Isolated from the Sabaishi River of Niigata, Japan.</title>
        <authorList>
            <person name="Hosokawa N."/>
            <person name="Takahashi H."/>
            <person name="Aoki K."/>
            <person name="Takemura M."/>
        </authorList>
    </citation>
    <scope>NUCLEOTIDE SEQUENCE</scope>
</reference>
<accession>A0A811BNF0</accession>
<dbReference type="Proteomes" id="UP001253637">
    <property type="component" value="Segment"/>
</dbReference>
<dbReference type="EMBL" id="LC625835">
    <property type="protein sequence ID" value="BCU02800.1"/>
    <property type="molecule type" value="Genomic_DNA"/>
</dbReference>
<sequence length="74" mass="8127">MEKIHFWALCTRARAPRLHCIFSRENEMTASLIMVGSAAGATGRAGRASINGDPLPRLNLPTSFFSGCEYSARR</sequence>